<dbReference type="InterPro" id="IPR050563">
    <property type="entry name" value="4-hydroxybenzoyl-CoA_TE"/>
</dbReference>
<dbReference type="RefSeq" id="WP_141863951.1">
    <property type="nucleotide sequence ID" value="NZ_BAABAN010000017.1"/>
</dbReference>
<keyword evidence="1" id="KW-0378">Hydrolase</keyword>
<keyword evidence="2" id="KW-1185">Reference proteome</keyword>
<dbReference type="SUPFAM" id="SSF54637">
    <property type="entry name" value="Thioesterase/thiol ester dehydrase-isomerase"/>
    <property type="match status" value="1"/>
</dbReference>
<sequence>MSNFDHIKTLATPIDVQLRWSDQDVNGHVNNARILTLLEEARIRATKQWMDAVPGSSGLRRVVRALNTSFDREVHYGKETTVWVWVPKIGRTSFVFAHLLSQNDHPCVYLEITMVVTDADTGRPKPHDAAYRQILEVHAGPAFSHSPD</sequence>
<gene>
    <name evidence="1" type="ORF">FB556_0214</name>
</gene>
<protein>
    <submittedName>
        <fullName evidence="1">Acyl-CoA thioester hydrolase</fullName>
    </submittedName>
</protein>
<dbReference type="AlphaFoldDB" id="A0A543AMI0"/>
<dbReference type="OrthoDB" id="9799036at2"/>
<reference evidence="1 2" key="1">
    <citation type="submission" date="2019-06" db="EMBL/GenBank/DDBJ databases">
        <title>Sequencing the genomes of 1000 actinobacteria strains.</title>
        <authorList>
            <person name="Klenk H.-P."/>
        </authorList>
    </citation>
    <scope>NUCLEOTIDE SEQUENCE [LARGE SCALE GENOMIC DNA]</scope>
    <source>
        <strain evidence="1 2">DSM 24083</strain>
    </source>
</reference>
<dbReference type="Pfam" id="PF13279">
    <property type="entry name" value="4HBT_2"/>
    <property type="match status" value="1"/>
</dbReference>
<organism evidence="1 2">
    <name type="scientific">Enteractinococcus coprophilus</name>
    <dbReference type="NCBI Taxonomy" id="1027633"/>
    <lineage>
        <taxon>Bacteria</taxon>
        <taxon>Bacillati</taxon>
        <taxon>Actinomycetota</taxon>
        <taxon>Actinomycetes</taxon>
        <taxon>Micrococcales</taxon>
        <taxon>Micrococcaceae</taxon>
    </lineage>
</organism>
<evidence type="ECO:0000313" key="1">
    <source>
        <dbReference type="EMBL" id="TQL73768.1"/>
    </source>
</evidence>
<dbReference type="Gene3D" id="3.10.129.10">
    <property type="entry name" value="Hotdog Thioesterase"/>
    <property type="match status" value="1"/>
</dbReference>
<dbReference type="PANTHER" id="PTHR31793">
    <property type="entry name" value="4-HYDROXYBENZOYL-COA THIOESTERASE FAMILY MEMBER"/>
    <property type="match status" value="1"/>
</dbReference>
<dbReference type="CDD" id="cd00586">
    <property type="entry name" value="4HBT"/>
    <property type="match status" value="1"/>
</dbReference>
<dbReference type="EMBL" id="VFOU01000001">
    <property type="protein sequence ID" value="TQL73768.1"/>
    <property type="molecule type" value="Genomic_DNA"/>
</dbReference>
<dbReference type="Proteomes" id="UP000319746">
    <property type="component" value="Unassembled WGS sequence"/>
</dbReference>
<comment type="caution">
    <text evidence="1">The sequence shown here is derived from an EMBL/GenBank/DDBJ whole genome shotgun (WGS) entry which is preliminary data.</text>
</comment>
<dbReference type="GO" id="GO:0047617">
    <property type="term" value="F:fatty acyl-CoA hydrolase activity"/>
    <property type="evidence" value="ECO:0007669"/>
    <property type="project" value="TreeGrafter"/>
</dbReference>
<dbReference type="InterPro" id="IPR029069">
    <property type="entry name" value="HotDog_dom_sf"/>
</dbReference>
<evidence type="ECO:0000313" key="2">
    <source>
        <dbReference type="Proteomes" id="UP000319746"/>
    </source>
</evidence>
<proteinExistence type="predicted"/>
<name>A0A543AMI0_9MICC</name>
<accession>A0A543AMI0</accession>
<dbReference type="PANTHER" id="PTHR31793:SF24">
    <property type="entry name" value="LONG-CHAIN ACYL-COA THIOESTERASE FADM"/>
    <property type="match status" value="1"/>
</dbReference>